<dbReference type="InterPro" id="IPR011990">
    <property type="entry name" value="TPR-like_helical_dom_sf"/>
</dbReference>
<dbReference type="PANTHER" id="PTHR16263:SF4">
    <property type="entry name" value="TETRATRICOPEPTIDE REPEAT PROTEIN 38"/>
    <property type="match status" value="1"/>
</dbReference>
<reference evidence="5" key="1">
    <citation type="submission" date="2022-12" db="EMBL/GenBank/DDBJ databases">
        <title>Genome assemblies of Blomia tropicalis.</title>
        <authorList>
            <person name="Cui Y."/>
        </authorList>
    </citation>
    <scope>NUCLEOTIDE SEQUENCE</scope>
    <source>
        <tissue evidence="5">Adult mites</tissue>
    </source>
</reference>
<keyword evidence="3" id="KW-0677">Repeat</keyword>
<name>A0A9Q0RJ06_BLOTA</name>
<gene>
    <name evidence="5" type="ORF">RDWZM_007421</name>
</gene>
<evidence type="ECO:0000256" key="4">
    <source>
        <dbReference type="ARBA" id="ARBA00022803"/>
    </source>
</evidence>
<evidence type="ECO:0000313" key="6">
    <source>
        <dbReference type="Proteomes" id="UP001142055"/>
    </source>
</evidence>
<dbReference type="AlphaFoldDB" id="A0A9Q0RJ06"/>
<sequence length="431" mass="49386">MYRSNWLSFEEWKDQGMPILGTTSTEAVKLYDAALTQYVGWYDDPVMGGIAHTMAKLEQADPNFILGKAFTLSMKLFGFSENYFYNQDLKMEVDGLKPAIQMSQSNWLGAASIWEEILDEYPTDLHALKMAFYMYQYNGQRKKQFNAVERVYPFFQRNNIVNAAYTDGLYAFVLEETGNYSEAEKYAKMGLMKNGYDGWATHALAHTYLMQKRYGEGQNFMKDTCKLWTTANLLACHNYWHFALFHLSDGKADEAVYLLDNEILPRFRSTQTPISITNASSLLYRLFLMEPEKCPLSKDQMATTFNEIYSVSKQYLNRHILPFADIHYMMTCIGSGHTVEAADLVETFKTSPYATTHPEMLPILVDFMSSMLYYHEGNFTKATDMLLSIKNSLHLIGGSVAQQDIFNQMLIASATKSSNPSHHKISQDHQL</sequence>
<dbReference type="EMBL" id="JAPWDV010000003">
    <property type="protein sequence ID" value="KAJ6216264.1"/>
    <property type="molecule type" value="Genomic_DNA"/>
</dbReference>
<proteinExistence type="inferred from homology"/>
<dbReference type="SUPFAM" id="SSF48452">
    <property type="entry name" value="TPR-like"/>
    <property type="match status" value="1"/>
</dbReference>
<evidence type="ECO:0000256" key="3">
    <source>
        <dbReference type="ARBA" id="ARBA00022737"/>
    </source>
</evidence>
<evidence type="ECO:0000256" key="2">
    <source>
        <dbReference type="ARBA" id="ARBA00019992"/>
    </source>
</evidence>
<accession>A0A9Q0RJ06</accession>
<protein>
    <recommendedName>
        <fullName evidence="2">Tetratricopeptide repeat protein 38</fullName>
    </recommendedName>
</protein>
<keyword evidence="4" id="KW-0802">TPR repeat</keyword>
<comment type="caution">
    <text evidence="5">The sequence shown here is derived from an EMBL/GenBank/DDBJ whole genome shotgun (WGS) entry which is preliminary data.</text>
</comment>
<evidence type="ECO:0000313" key="5">
    <source>
        <dbReference type="EMBL" id="KAJ6216264.1"/>
    </source>
</evidence>
<dbReference type="OMA" id="DLCERHA"/>
<comment type="similarity">
    <text evidence="1">Belongs to the TTC38 family.</text>
</comment>
<dbReference type="InterPro" id="IPR033891">
    <property type="entry name" value="TTC38"/>
</dbReference>
<dbReference type="Proteomes" id="UP001142055">
    <property type="component" value="Chromosome 3"/>
</dbReference>
<evidence type="ECO:0000256" key="1">
    <source>
        <dbReference type="ARBA" id="ARBA00005857"/>
    </source>
</evidence>
<dbReference type="Gene3D" id="1.25.40.10">
    <property type="entry name" value="Tetratricopeptide repeat domain"/>
    <property type="match status" value="1"/>
</dbReference>
<organism evidence="5 6">
    <name type="scientific">Blomia tropicalis</name>
    <name type="common">Mite</name>
    <dbReference type="NCBI Taxonomy" id="40697"/>
    <lineage>
        <taxon>Eukaryota</taxon>
        <taxon>Metazoa</taxon>
        <taxon>Ecdysozoa</taxon>
        <taxon>Arthropoda</taxon>
        <taxon>Chelicerata</taxon>
        <taxon>Arachnida</taxon>
        <taxon>Acari</taxon>
        <taxon>Acariformes</taxon>
        <taxon>Sarcoptiformes</taxon>
        <taxon>Astigmata</taxon>
        <taxon>Glycyphagoidea</taxon>
        <taxon>Echimyopodidae</taxon>
        <taxon>Blomia</taxon>
    </lineage>
</organism>
<keyword evidence="6" id="KW-1185">Reference proteome</keyword>
<dbReference type="PANTHER" id="PTHR16263">
    <property type="entry name" value="TETRATRICOPEPTIDE REPEAT PROTEIN 38"/>
    <property type="match status" value="1"/>
</dbReference>